<comment type="caution">
    <text evidence="7">The sequence shown here is derived from an EMBL/GenBank/DDBJ whole genome shotgun (WGS) entry which is preliminary data.</text>
</comment>
<evidence type="ECO:0000256" key="2">
    <source>
        <dbReference type="ARBA" id="ARBA00006329"/>
    </source>
</evidence>
<evidence type="ECO:0000313" key="7">
    <source>
        <dbReference type="EMBL" id="PKQ73183.1"/>
    </source>
</evidence>
<evidence type="ECO:0000256" key="3">
    <source>
        <dbReference type="ARBA" id="ARBA00017442"/>
    </source>
</evidence>
<evidence type="ECO:0000313" key="8">
    <source>
        <dbReference type="Proteomes" id="UP000233467"/>
    </source>
</evidence>
<evidence type="ECO:0000256" key="5">
    <source>
        <dbReference type="ARBA" id="ARBA00022764"/>
    </source>
</evidence>
<dbReference type="Gene3D" id="2.60.40.2420">
    <property type="match status" value="1"/>
</dbReference>
<dbReference type="GO" id="GO:0042597">
    <property type="term" value="C:periplasmic space"/>
    <property type="evidence" value="ECO:0007669"/>
    <property type="project" value="UniProtKB-SubCell"/>
</dbReference>
<keyword evidence="4" id="KW-0732">Signal</keyword>
<gene>
    <name evidence="7" type="ORF">CJP16_20270</name>
</gene>
<dbReference type="Proteomes" id="UP000233467">
    <property type="component" value="Unassembled WGS sequence"/>
</dbReference>
<dbReference type="AlphaFoldDB" id="A0A2N3IPH2"/>
<organism evidence="7 8">
    <name type="scientific">Aeromonas sobria</name>
    <dbReference type="NCBI Taxonomy" id="646"/>
    <lineage>
        <taxon>Bacteria</taxon>
        <taxon>Pseudomonadati</taxon>
        <taxon>Pseudomonadota</taxon>
        <taxon>Gammaproteobacteria</taxon>
        <taxon>Aeromonadales</taxon>
        <taxon>Aeromonadaceae</taxon>
        <taxon>Aeromonas</taxon>
    </lineage>
</organism>
<sequence>MVISGLRGLRAPLLLVLLCGGAVILPQLARAMEAKVEPTLPISISLNMMQGEQGVSIAPTLRSERAMAITFTLMVQSDGVAGHSRQQQSRNLSLQAGEVREAGKIGLGLRCPYRVEVIAQIWQNEQLLVEKKELMDCPT</sequence>
<comment type="subcellular location">
    <subcellularLocation>
        <location evidence="1">Periplasm</location>
    </subcellularLocation>
</comment>
<dbReference type="NCBIfam" id="NF041112">
    <property type="entry name" value="chap_CsgH_alph"/>
    <property type="match status" value="1"/>
</dbReference>
<keyword evidence="5" id="KW-0574">Periplasm</keyword>
<dbReference type="EMBL" id="NQMM01000054">
    <property type="protein sequence ID" value="PKQ73183.1"/>
    <property type="molecule type" value="Genomic_DNA"/>
</dbReference>
<evidence type="ECO:0000256" key="4">
    <source>
        <dbReference type="ARBA" id="ARBA00022729"/>
    </source>
</evidence>
<dbReference type="Pfam" id="PF10610">
    <property type="entry name" value="Tafi-CsgC"/>
    <property type="match status" value="1"/>
</dbReference>
<reference evidence="7 8" key="1">
    <citation type="journal article" date="2017" name="Front. Microbiol.">
        <title>Strong Genomic and Phenotypic Heterogeneity in the Aeromonas sobria Species Complex.</title>
        <authorList>
            <person name="Gauthier J."/>
            <person name="Vincent A.T."/>
            <person name="Charette S.J."/>
            <person name="Derome N."/>
        </authorList>
    </citation>
    <scope>NUCLEOTIDE SEQUENCE [LARGE SCALE GENOMIC DNA]</scope>
    <source>
        <strain evidence="7 8">TM18</strain>
    </source>
</reference>
<name>A0A2N3IPH2_AERSO</name>
<dbReference type="InterPro" id="IPR053722">
    <property type="entry name" value="Curli_assembly_CsgC/AgfC"/>
</dbReference>
<comment type="similarity">
    <text evidence="2">Belongs to the CsgC/AgfC family.</text>
</comment>
<evidence type="ECO:0000256" key="6">
    <source>
        <dbReference type="ARBA" id="ARBA00023186"/>
    </source>
</evidence>
<protein>
    <recommendedName>
        <fullName evidence="3">Curli assembly protein CsgC</fullName>
    </recommendedName>
</protein>
<dbReference type="InterPro" id="IPR014491">
    <property type="entry name" value="Curli_production_prot_CsgC"/>
</dbReference>
<keyword evidence="6" id="KW-0143">Chaperone</keyword>
<keyword evidence="8" id="KW-1185">Reference proteome</keyword>
<accession>A0A2N3IPH2</accession>
<dbReference type="InterPro" id="IPR047726">
    <property type="entry name" value="CsgH_dom"/>
</dbReference>
<proteinExistence type="inferred from homology"/>
<evidence type="ECO:0000256" key="1">
    <source>
        <dbReference type="ARBA" id="ARBA00004418"/>
    </source>
</evidence>